<dbReference type="AlphaFoldDB" id="A0A6C0D2P2"/>
<keyword evidence="2" id="KW-0812">Transmembrane</keyword>
<feature type="region of interest" description="Disordered" evidence="1">
    <location>
        <begin position="38"/>
        <end position="61"/>
    </location>
</feature>
<proteinExistence type="predicted"/>
<reference evidence="3" key="1">
    <citation type="journal article" date="2020" name="Nature">
        <title>Giant virus diversity and host interactions through global metagenomics.</title>
        <authorList>
            <person name="Schulz F."/>
            <person name="Roux S."/>
            <person name="Paez-Espino D."/>
            <person name="Jungbluth S."/>
            <person name="Walsh D.A."/>
            <person name="Denef V.J."/>
            <person name="McMahon K.D."/>
            <person name="Konstantinidis K.T."/>
            <person name="Eloe-Fadrosh E.A."/>
            <person name="Kyrpides N.C."/>
            <person name="Woyke T."/>
        </authorList>
    </citation>
    <scope>NUCLEOTIDE SEQUENCE</scope>
    <source>
        <strain evidence="3">GVMAG-M-3300023174-111</strain>
    </source>
</reference>
<organism evidence="3">
    <name type="scientific">viral metagenome</name>
    <dbReference type="NCBI Taxonomy" id="1070528"/>
    <lineage>
        <taxon>unclassified sequences</taxon>
        <taxon>metagenomes</taxon>
        <taxon>organismal metagenomes</taxon>
    </lineage>
</organism>
<keyword evidence="2" id="KW-1133">Transmembrane helix</keyword>
<dbReference type="EMBL" id="MN739530">
    <property type="protein sequence ID" value="QHT10841.1"/>
    <property type="molecule type" value="Genomic_DNA"/>
</dbReference>
<evidence type="ECO:0000313" key="3">
    <source>
        <dbReference type="EMBL" id="QHT10841.1"/>
    </source>
</evidence>
<protein>
    <submittedName>
        <fullName evidence="3">Uncharacterized protein</fullName>
    </submittedName>
</protein>
<name>A0A6C0D2P2_9ZZZZ</name>
<evidence type="ECO:0000256" key="1">
    <source>
        <dbReference type="SAM" id="MobiDB-lite"/>
    </source>
</evidence>
<evidence type="ECO:0000256" key="2">
    <source>
        <dbReference type="SAM" id="Phobius"/>
    </source>
</evidence>
<sequence>MKILHNIKKNFMIVSVLAGIVLFSIYHYTKPFSVIEGKGGGGGNGGVNNTKTTQSAESSKDERQKNLLLETLKWFGIVLGCSLGATIIFIIAILFKNHKQK</sequence>
<keyword evidence="2" id="KW-0472">Membrane</keyword>
<feature type="transmembrane region" description="Helical" evidence="2">
    <location>
        <begin position="12"/>
        <end position="29"/>
    </location>
</feature>
<feature type="transmembrane region" description="Helical" evidence="2">
    <location>
        <begin position="74"/>
        <end position="95"/>
    </location>
</feature>
<accession>A0A6C0D2P2</accession>